<dbReference type="EMBL" id="JAGSXJ010000011">
    <property type="protein sequence ID" value="KAH6687358.1"/>
    <property type="molecule type" value="Genomic_DNA"/>
</dbReference>
<organism evidence="1 2">
    <name type="scientific">Plectosphaerella plurivora</name>
    <dbReference type="NCBI Taxonomy" id="936078"/>
    <lineage>
        <taxon>Eukaryota</taxon>
        <taxon>Fungi</taxon>
        <taxon>Dikarya</taxon>
        <taxon>Ascomycota</taxon>
        <taxon>Pezizomycotina</taxon>
        <taxon>Sordariomycetes</taxon>
        <taxon>Hypocreomycetidae</taxon>
        <taxon>Glomerellales</taxon>
        <taxon>Plectosphaerellaceae</taxon>
        <taxon>Plectosphaerella</taxon>
    </lineage>
</organism>
<reference evidence="1" key="1">
    <citation type="journal article" date="2021" name="Nat. Commun.">
        <title>Genetic determinants of endophytism in the Arabidopsis root mycobiome.</title>
        <authorList>
            <person name="Mesny F."/>
            <person name="Miyauchi S."/>
            <person name="Thiergart T."/>
            <person name="Pickel B."/>
            <person name="Atanasova L."/>
            <person name="Karlsson M."/>
            <person name="Huettel B."/>
            <person name="Barry K.W."/>
            <person name="Haridas S."/>
            <person name="Chen C."/>
            <person name="Bauer D."/>
            <person name="Andreopoulos W."/>
            <person name="Pangilinan J."/>
            <person name="LaButti K."/>
            <person name="Riley R."/>
            <person name="Lipzen A."/>
            <person name="Clum A."/>
            <person name="Drula E."/>
            <person name="Henrissat B."/>
            <person name="Kohler A."/>
            <person name="Grigoriev I.V."/>
            <person name="Martin F.M."/>
            <person name="Hacquard S."/>
        </authorList>
    </citation>
    <scope>NUCLEOTIDE SEQUENCE</scope>
    <source>
        <strain evidence="1">MPI-SDFR-AT-0117</strain>
    </source>
</reference>
<sequence length="154" mass="17500">RHRSAVFRPSSRESCLHSSAALLDFHRQFYELPRLRSYRWLIQGMISFNALQGAMAMASCLLDDTSDPQSRDYETMLVAAVVRIENLQVSSPVCARAYPILRQLQKHVSECLNHGTGTGTVGNQTMGTWFDTDWLNSETFDWMTWDTILPNPTG</sequence>
<name>A0A9P8VD10_9PEZI</name>
<dbReference type="CDD" id="cd12148">
    <property type="entry name" value="fungal_TF_MHR"/>
    <property type="match status" value="1"/>
</dbReference>
<proteinExistence type="predicted"/>
<keyword evidence="2" id="KW-1185">Reference proteome</keyword>
<dbReference type="Proteomes" id="UP000770015">
    <property type="component" value="Unassembled WGS sequence"/>
</dbReference>
<gene>
    <name evidence="1" type="ORF">F5X68DRAFT_239907</name>
</gene>
<comment type="caution">
    <text evidence="1">The sequence shown here is derived from an EMBL/GenBank/DDBJ whole genome shotgun (WGS) entry which is preliminary data.</text>
</comment>
<protein>
    <submittedName>
        <fullName evidence="1">Uncharacterized protein</fullName>
    </submittedName>
</protein>
<evidence type="ECO:0000313" key="1">
    <source>
        <dbReference type="EMBL" id="KAH6687358.1"/>
    </source>
</evidence>
<feature type="non-terminal residue" evidence="1">
    <location>
        <position position="1"/>
    </location>
</feature>
<accession>A0A9P8VD10</accession>
<dbReference type="AlphaFoldDB" id="A0A9P8VD10"/>
<evidence type="ECO:0000313" key="2">
    <source>
        <dbReference type="Proteomes" id="UP000770015"/>
    </source>
</evidence>
<dbReference type="OrthoDB" id="2406834at2759"/>